<keyword evidence="2" id="KW-0472">Membrane</keyword>
<feature type="transmembrane region" description="Helical" evidence="2">
    <location>
        <begin position="1148"/>
        <end position="1170"/>
    </location>
</feature>
<gene>
    <name evidence="3" type="ORF">ALEPTO_LOCUS8072</name>
</gene>
<feature type="transmembrane region" description="Helical" evidence="2">
    <location>
        <begin position="1093"/>
        <end position="1115"/>
    </location>
</feature>
<dbReference type="OrthoDB" id="2330027at2759"/>
<proteinExistence type="predicted"/>
<sequence>MPLVKDNMEIKNYYKEIISDPEERLTSNGSYPISCCIITQPNMPLELKDNRYLRLCDSQNGKYIAKIVASIPKKLITVTVYTLDDTREEAQKVWENTKVLSLCKDANPIHSKTFYLFGVVFNDGHSVFLDLFFETSNINKHQHLIITKDSEIDLPIEKDYDQIPVSEHCINCYLSGDEKNLYFLWSTDLVTSNSQESKFVIQRYSTKTWRHEYSWFIIIPYPRKNLYIRLLRPLFSDRAPQICIAHNSWNSITIKPVDDKFETFVLSTHDLASKRKLINGLHQLGISSKNVVVGWNNEGLLSYWDQSKKATFEPIASFNMELYHQFSNLKPKSYPCRTIRFSPAGQVITFITVSTTTVYVQIMLASNLQVIDNINIRNSVVPPGYHIWNICFSDSYGIILTGAVTQWAPSGQMKIMFCRIKGLYEHIRKIEEYFDSWEYIINNNVLPNIEEVNKWRISRSNFQYLVIDSEKGILDDYDKNKVFYWQKQLYKTFFCRQTNEPTTLPSAMLLPTRPENDEQITKRVIHLYTHVYPWDSSQLVYEFAIIEEYDIGITIVAIRIGGDDFPHVKPYIMRTLATMKFDFRVDGGIQGEIILRKKNNHVWLEFQRTTENTVNNEELKNINDLMNKQVALISELHHPNDAIVDFVTIMQSGDCLLKDKYEIYVEENPFISNSSNFMAFFSHLDQFTNDQTIQFGHRQQSFYAISKLFIWIKYCIKVSNVHMSKKKFIYTVAQHYDAIFNDVEFDGTETVFSCVFAGALNLDIIANQTILTDQFLIEYHKHENLIWKNSATISPCLPLALQIRPLGILSLMRHVCLWTLPFNDISASINHNYSKHKWLHLGKLLSKKKTTDILGANTTLCTVPFVNFCSYHQNVPSFSKSDFQHDFVDRNYEDWLYKMINEHFEKKVTTRSRFTYPMSPFSCLIDQISNLQSTDLRLAFFEIPWMKKLLIWKLETFVTRIFIKRLLIPMLIVFITNFLNSLLITLSDQPIRRAETIITTMIQLLTTLYLTFYELKQCLRQPRYYKLFYNYIDLLTITFSYIMVFYIILDNLLSIYFIAFSTMIMWFNLLLQLRFYQPIGVQLIVITDMIKGVGWYLLLLGGIILGFSFIPFFAFQLDPSELFMGMTNFLGSNYDMFQPQLTYTITQALFTLIIPILLINVLIALLSLNVENTMQMGQLKWLYQAALLIVEVERFFLTDLERIQRKDWFPIWFQYTVNERERHEWKSKVEFLSNTLGWPPEKLTKVVIDS</sequence>
<evidence type="ECO:0000256" key="1">
    <source>
        <dbReference type="ARBA" id="ARBA00022737"/>
    </source>
</evidence>
<feature type="transmembrane region" description="Helical" evidence="2">
    <location>
        <begin position="1027"/>
        <end position="1049"/>
    </location>
</feature>
<evidence type="ECO:0000313" key="3">
    <source>
        <dbReference type="EMBL" id="CAG8599443.1"/>
    </source>
</evidence>
<comment type="caution">
    <text evidence="3">The sequence shown here is derived from an EMBL/GenBank/DDBJ whole genome shotgun (WGS) entry which is preliminary data.</text>
</comment>
<protein>
    <submittedName>
        <fullName evidence="3">11311_t:CDS:1</fullName>
    </submittedName>
</protein>
<dbReference type="PANTHER" id="PTHR10582">
    <property type="entry name" value="TRANSIENT RECEPTOR POTENTIAL ION CHANNEL PROTEIN"/>
    <property type="match status" value="1"/>
</dbReference>
<dbReference type="AlphaFoldDB" id="A0A9N9CGQ6"/>
<dbReference type="GO" id="GO:0098703">
    <property type="term" value="P:calcium ion import across plasma membrane"/>
    <property type="evidence" value="ECO:0007669"/>
    <property type="project" value="TreeGrafter"/>
</dbReference>
<accession>A0A9N9CGQ6</accession>
<keyword evidence="2" id="KW-0812">Transmembrane</keyword>
<dbReference type="EMBL" id="CAJVPS010004115">
    <property type="protein sequence ID" value="CAG8599443.1"/>
    <property type="molecule type" value="Genomic_DNA"/>
</dbReference>
<organism evidence="3 4">
    <name type="scientific">Ambispora leptoticha</name>
    <dbReference type="NCBI Taxonomy" id="144679"/>
    <lineage>
        <taxon>Eukaryota</taxon>
        <taxon>Fungi</taxon>
        <taxon>Fungi incertae sedis</taxon>
        <taxon>Mucoromycota</taxon>
        <taxon>Glomeromycotina</taxon>
        <taxon>Glomeromycetes</taxon>
        <taxon>Archaeosporales</taxon>
        <taxon>Ambisporaceae</taxon>
        <taxon>Ambispora</taxon>
    </lineage>
</organism>
<name>A0A9N9CGQ6_9GLOM</name>
<feature type="transmembrane region" description="Helical" evidence="2">
    <location>
        <begin position="1055"/>
        <end position="1073"/>
    </location>
</feature>
<keyword evidence="2" id="KW-1133">Transmembrane helix</keyword>
<dbReference type="InterPro" id="IPR024862">
    <property type="entry name" value="TRPV"/>
</dbReference>
<feature type="transmembrane region" description="Helical" evidence="2">
    <location>
        <begin position="966"/>
        <end position="984"/>
    </location>
</feature>
<keyword evidence="4" id="KW-1185">Reference proteome</keyword>
<reference evidence="3" key="1">
    <citation type="submission" date="2021-06" db="EMBL/GenBank/DDBJ databases">
        <authorList>
            <person name="Kallberg Y."/>
            <person name="Tangrot J."/>
            <person name="Rosling A."/>
        </authorList>
    </citation>
    <scope>NUCLEOTIDE SEQUENCE</scope>
    <source>
        <strain evidence="3">FL130A</strain>
    </source>
</reference>
<dbReference type="GO" id="GO:0005216">
    <property type="term" value="F:monoatomic ion channel activity"/>
    <property type="evidence" value="ECO:0007669"/>
    <property type="project" value="InterPro"/>
</dbReference>
<dbReference type="PANTHER" id="PTHR10582:SF2">
    <property type="entry name" value="INACTIVE"/>
    <property type="match status" value="1"/>
</dbReference>
<dbReference type="GO" id="GO:0005886">
    <property type="term" value="C:plasma membrane"/>
    <property type="evidence" value="ECO:0007669"/>
    <property type="project" value="TreeGrafter"/>
</dbReference>
<evidence type="ECO:0000313" key="4">
    <source>
        <dbReference type="Proteomes" id="UP000789508"/>
    </source>
</evidence>
<keyword evidence="1" id="KW-0677">Repeat</keyword>
<evidence type="ECO:0000256" key="2">
    <source>
        <dbReference type="SAM" id="Phobius"/>
    </source>
</evidence>
<dbReference type="Proteomes" id="UP000789508">
    <property type="component" value="Unassembled WGS sequence"/>
</dbReference>